<dbReference type="Proteomes" id="UP000076502">
    <property type="component" value="Unassembled WGS sequence"/>
</dbReference>
<name>A0A154PQ69_DUFNO</name>
<dbReference type="EMBL" id="KQ435034">
    <property type="protein sequence ID" value="KZC14056.1"/>
    <property type="molecule type" value="Genomic_DNA"/>
</dbReference>
<evidence type="ECO:0000313" key="1">
    <source>
        <dbReference type="EMBL" id="KZC14056.1"/>
    </source>
</evidence>
<dbReference type="AlphaFoldDB" id="A0A154PQ69"/>
<evidence type="ECO:0000313" key="2">
    <source>
        <dbReference type="Proteomes" id="UP000076502"/>
    </source>
</evidence>
<accession>A0A154PQ69</accession>
<protein>
    <submittedName>
        <fullName evidence="1">Uncharacterized protein</fullName>
    </submittedName>
</protein>
<sequence>MRSEMIPGFSVLLEWHQTASVCAARPGELKCPAVRQWSERAYDTGLPKLKMLR</sequence>
<gene>
    <name evidence="1" type="ORF">WN55_06489</name>
</gene>
<organism evidence="1 2">
    <name type="scientific">Dufourea novaeangliae</name>
    <name type="common">Sweat bee</name>
    <dbReference type="NCBI Taxonomy" id="178035"/>
    <lineage>
        <taxon>Eukaryota</taxon>
        <taxon>Metazoa</taxon>
        <taxon>Ecdysozoa</taxon>
        <taxon>Arthropoda</taxon>
        <taxon>Hexapoda</taxon>
        <taxon>Insecta</taxon>
        <taxon>Pterygota</taxon>
        <taxon>Neoptera</taxon>
        <taxon>Endopterygota</taxon>
        <taxon>Hymenoptera</taxon>
        <taxon>Apocrita</taxon>
        <taxon>Aculeata</taxon>
        <taxon>Apoidea</taxon>
        <taxon>Anthophila</taxon>
        <taxon>Halictidae</taxon>
        <taxon>Rophitinae</taxon>
        <taxon>Dufourea</taxon>
    </lineage>
</organism>
<proteinExistence type="predicted"/>
<reference evidence="1 2" key="1">
    <citation type="submission" date="2015-07" db="EMBL/GenBank/DDBJ databases">
        <title>The genome of Dufourea novaeangliae.</title>
        <authorList>
            <person name="Pan H."/>
            <person name="Kapheim K."/>
        </authorList>
    </citation>
    <scope>NUCLEOTIDE SEQUENCE [LARGE SCALE GENOMIC DNA]</scope>
    <source>
        <strain evidence="1">0120121106</strain>
        <tissue evidence="1">Whole body</tissue>
    </source>
</reference>
<keyword evidence="2" id="KW-1185">Reference proteome</keyword>